<feature type="domain" description="Tyr recombinase" evidence="3">
    <location>
        <begin position="97"/>
        <end position="193"/>
    </location>
</feature>
<keyword evidence="5" id="KW-1185">Reference proteome</keyword>
<feature type="compositionally biased region" description="Basic and acidic residues" evidence="2">
    <location>
        <begin position="75"/>
        <end position="84"/>
    </location>
</feature>
<dbReference type="Pfam" id="PF00589">
    <property type="entry name" value="Phage_integrase"/>
    <property type="match status" value="1"/>
</dbReference>
<feature type="region of interest" description="Disordered" evidence="2">
    <location>
        <begin position="19"/>
        <end position="84"/>
    </location>
</feature>
<name>A0ABU2H3W4_9ACTN</name>
<keyword evidence="1" id="KW-0233">DNA recombination</keyword>
<reference evidence="5" key="1">
    <citation type="submission" date="2023-07" db="EMBL/GenBank/DDBJ databases">
        <title>Novel species in the genus Lipingzhangella isolated from Sambhar Salt Lake.</title>
        <authorList>
            <person name="Jiya N."/>
            <person name="Kajale S."/>
            <person name="Sharma A."/>
        </authorList>
    </citation>
    <scope>NUCLEOTIDE SEQUENCE [LARGE SCALE GENOMIC DNA]</scope>
    <source>
        <strain evidence="5">LS1_29</strain>
    </source>
</reference>
<feature type="compositionally biased region" description="Basic residues" evidence="2">
    <location>
        <begin position="248"/>
        <end position="258"/>
    </location>
</feature>
<dbReference type="RefSeq" id="WP_310912072.1">
    <property type="nucleotide sequence ID" value="NZ_JAVLVT010000003.1"/>
</dbReference>
<evidence type="ECO:0000259" key="3">
    <source>
        <dbReference type="Pfam" id="PF00589"/>
    </source>
</evidence>
<dbReference type="Gene3D" id="1.10.443.10">
    <property type="entry name" value="Intergrase catalytic core"/>
    <property type="match status" value="1"/>
</dbReference>
<dbReference type="InterPro" id="IPR002104">
    <property type="entry name" value="Integrase_catalytic"/>
</dbReference>
<evidence type="ECO:0000256" key="1">
    <source>
        <dbReference type="ARBA" id="ARBA00023172"/>
    </source>
</evidence>
<sequence length="258" mass="28779">MASPTARPVVLDRATALAAHGHGHTIPCHRTPTTTRNSLPHQPPAPGHLPPTQHTRGTPNGGTVQDRTPAHSPPHPHDGAERHHRDRWGDLLEQLPKTDERRTVPIPASLVPELKPLVDRRGDDAHVFTTKRGAPLRNARRGQWEPIKAGLTPHGLRHSHKTWMIEDGIPEILQHERLGHELGGIGAVYSHITERMRQQLRDALTARWEQALEERAALAPGSAVRVLERLLGDLDKKNSRKTEEKAVTRLRSRRQVTA</sequence>
<dbReference type="InterPro" id="IPR011010">
    <property type="entry name" value="DNA_brk_join_enz"/>
</dbReference>
<proteinExistence type="predicted"/>
<gene>
    <name evidence="4" type="ORF">RIF23_06800</name>
</gene>
<feature type="compositionally biased region" description="Basic and acidic residues" evidence="2">
    <location>
        <begin position="237"/>
        <end position="247"/>
    </location>
</feature>
<protein>
    <submittedName>
        <fullName evidence="4">Tyrosine-type recombinase/integrase</fullName>
    </submittedName>
</protein>
<dbReference type="EMBL" id="JAVLVT010000003">
    <property type="protein sequence ID" value="MDS1269999.1"/>
    <property type="molecule type" value="Genomic_DNA"/>
</dbReference>
<dbReference type="SUPFAM" id="SSF56349">
    <property type="entry name" value="DNA breaking-rejoining enzymes"/>
    <property type="match status" value="1"/>
</dbReference>
<evidence type="ECO:0000313" key="4">
    <source>
        <dbReference type="EMBL" id="MDS1269999.1"/>
    </source>
</evidence>
<organism evidence="4 5">
    <name type="scientific">Lipingzhangella rawalii</name>
    <dbReference type="NCBI Taxonomy" id="2055835"/>
    <lineage>
        <taxon>Bacteria</taxon>
        <taxon>Bacillati</taxon>
        <taxon>Actinomycetota</taxon>
        <taxon>Actinomycetes</taxon>
        <taxon>Streptosporangiales</taxon>
        <taxon>Nocardiopsidaceae</taxon>
        <taxon>Lipingzhangella</taxon>
    </lineage>
</organism>
<feature type="region of interest" description="Disordered" evidence="2">
    <location>
        <begin position="237"/>
        <end position="258"/>
    </location>
</feature>
<evidence type="ECO:0000313" key="5">
    <source>
        <dbReference type="Proteomes" id="UP001250214"/>
    </source>
</evidence>
<evidence type="ECO:0000256" key="2">
    <source>
        <dbReference type="SAM" id="MobiDB-lite"/>
    </source>
</evidence>
<feature type="compositionally biased region" description="Polar residues" evidence="2">
    <location>
        <begin position="55"/>
        <end position="66"/>
    </location>
</feature>
<dbReference type="Proteomes" id="UP001250214">
    <property type="component" value="Unassembled WGS sequence"/>
</dbReference>
<accession>A0ABU2H3W4</accession>
<comment type="caution">
    <text evidence="4">The sequence shown here is derived from an EMBL/GenBank/DDBJ whole genome shotgun (WGS) entry which is preliminary data.</text>
</comment>
<dbReference type="InterPro" id="IPR013762">
    <property type="entry name" value="Integrase-like_cat_sf"/>
</dbReference>